<protein>
    <recommendedName>
        <fullName evidence="1">DUF302 domain-containing protein</fullName>
    </recommendedName>
</protein>
<dbReference type="Gene3D" id="3.30.310.70">
    <property type="entry name" value="TT1751-like domain"/>
    <property type="match status" value="2"/>
</dbReference>
<dbReference type="InterPro" id="IPR035923">
    <property type="entry name" value="TT1751-like_sf"/>
</dbReference>
<dbReference type="Pfam" id="PF03625">
    <property type="entry name" value="DUF302"/>
    <property type="match status" value="2"/>
</dbReference>
<evidence type="ECO:0000259" key="1">
    <source>
        <dbReference type="Pfam" id="PF03625"/>
    </source>
</evidence>
<gene>
    <name evidence="2" type="ORF">BST96_09040</name>
</gene>
<evidence type="ECO:0000313" key="3">
    <source>
        <dbReference type="Proteomes" id="UP000193450"/>
    </source>
</evidence>
<evidence type="ECO:0000313" key="2">
    <source>
        <dbReference type="EMBL" id="ARN74251.1"/>
    </source>
</evidence>
<dbReference type="PROSITE" id="PS51257">
    <property type="entry name" value="PROKAR_LIPOPROTEIN"/>
    <property type="match status" value="1"/>
</dbReference>
<feature type="domain" description="DUF302" evidence="1">
    <location>
        <begin position="64"/>
        <end position="118"/>
    </location>
</feature>
<dbReference type="Proteomes" id="UP000193450">
    <property type="component" value="Chromosome"/>
</dbReference>
<name>A0A1X9NAR8_9GAMM</name>
<dbReference type="SUPFAM" id="SSF103247">
    <property type="entry name" value="TT1751-like"/>
    <property type="match status" value="2"/>
</dbReference>
<dbReference type="PANTHER" id="PTHR38342:SF2">
    <property type="entry name" value="INNER MEMBRANE OR EXPORTED"/>
    <property type="match status" value="1"/>
</dbReference>
<sequence>MNIKAYWFTGVVTVLLSTGCSDPEPITDQRYAGSDALFQQLESNLAKHSDWRKVIDIDHSRLGYQAGSTMPPARVLIVSNPKLDTAIIQQNPLAAIDMPLRILAYEEKSGGESKLIYNRFQYIASRYGINDPAYLAAAYQHMVDALLVDIPKSLITDFPSATMPSDGIITIKSPFDFDTSLKKIAAAINSQDDTVSFGEVDFQQQAAELGIDLLPNTLVLFGGPAPGAKAMSAAPTLGLDAFCQKFLLWQDKQGQVYLSFNDLVAMAERQGVNTSIALRVINFRLNSVFSEALAQP</sequence>
<dbReference type="OrthoDB" id="9799367at2"/>
<keyword evidence="3" id="KW-1185">Reference proteome</keyword>
<reference evidence="2 3" key="1">
    <citation type="submission" date="2016-11" db="EMBL/GenBank/DDBJ databases">
        <title>Trade-off between light-utilization and light-protection in marine flavobacteria.</title>
        <authorList>
            <person name="Kumagai Y."/>
        </authorList>
    </citation>
    <scope>NUCLEOTIDE SEQUENCE [LARGE SCALE GENOMIC DNA]</scope>
    <source>
        <strain evidence="2 3">NBRC 107125</strain>
    </source>
</reference>
<dbReference type="InterPro" id="IPR005180">
    <property type="entry name" value="DUF302"/>
</dbReference>
<feature type="domain" description="DUF302" evidence="1">
    <location>
        <begin position="200"/>
        <end position="262"/>
    </location>
</feature>
<dbReference type="KEGG" id="osg:BST96_09040"/>
<organism evidence="2 3">
    <name type="scientific">Oceanicoccus sagamiensis</name>
    <dbReference type="NCBI Taxonomy" id="716816"/>
    <lineage>
        <taxon>Bacteria</taxon>
        <taxon>Pseudomonadati</taxon>
        <taxon>Pseudomonadota</taxon>
        <taxon>Gammaproteobacteria</taxon>
        <taxon>Cellvibrionales</taxon>
        <taxon>Spongiibacteraceae</taxon>
        <taxon>Oceanicoccus</taxon>
    </lineage>
</organism>
<dbReference type="EMBL" id="CP019343">
    <property type="protein sequence ID" value="ARN74251.1"/>
    <property type="molecule type" value="Genomic_DNA"/>
</dbReference>
<dbReference type="CDD" id="cd14797">
    <property type="entry name" value="DUF302"/>
    <property type="match status" value="2"/>
</dbReference>
<dbReference type="PANTHER" id="PTHR38342">
    <property type="entry name" value="SLR5037 PROTEIN"/>
    <property type="match status" value="1"/>
</dbReference>
<accession>A0A1X9NAR8</accession>
<dbReference type="AlphaFoldDB" id="A0A1X9NAR8"/>
<dbReference type="STRING" id="716816.BST96_09040"/>
<proteinExistence type="predicted"/>
<dbReference type="RefSeq" id="WP_085758389.1">
    <property type="nucleotide sequence ID" value="NZ_CP019343.1"/>
</dbReference>